<sequence length="358" mass="38579">MRSKATLLLGSALTLGVALPSLAADWQALPDQAPSPADNPTTKAKVQLGKTLFFDPRFSEHGTLSCNSCHNVMAGGDDNRPNSIGMHDARGGRSAPTVWNAAFYSVQFWDGRAATLEDQAKGPLVNPIEMGMGSLQDVLGRIDKIPGYKPLFEAAFPGEAQPISADNAAKAVAAFERTLITPNSPYDRYVKGNKKALTEQQVRGMKTFDSLGCTSCHSGANFSGPTLPIGTGFYMKFPTYPGSDYDAKYQLTADQGRFEATKQEADRNLWRVPTLRNIALTAPYISNGQVPTLDEAVRVMAKTQLNKDLTDAQAADLVAFLNALTGEFPVITMPRLPASPNMSVIPPVDPHLKEKPHG</sequence>
<organism evidence="12 13">
    <name type="scientific">Candidatus Thiodictyon syntrophicum</name>
    <dbReference type="NCBI Taxonomy" id="1166950"/>
    <lineage>
        <taxon>Bacteria</taxon>
        <taxon>Pseudomonadati</taxon>
        <taxon>Pseudomonadota</taxon>
        <taxon>Gammaproteobacteria</taxon>
        <taxon>Chromatiales</taxon>
        <taxon>Chromatiaceae</taxon>
        <taxon>Thiodictyon</taxon>
    </lineage>
</organism>
<keyword evidence="13" id="KW-1185">Reference proteome</keyword>
<keyword evidence="4 10" id="KW-0732">Signal</keyword>
<dbReference type="InterPro" id="IPR009056">
    <property type="entry name" value="Cyt_c-like_dom"/>
</dbReference>
<evidence type="ECO:0000256" key="6">
    <source>
        <dbReference type="ARBA" id="ARBA00023002"/>
    </source>
</evidence>
<dbReference type="PIRSF" id="PIRSF000294">
    <property type="entry name" value="Cytochrome-c_peroxidase"/>
    <property type="match status" value="1"/>
</dbReference>
<dbReference type="GO" id="GO:0020037">
    <property type="term" value="F:heme binding"/>
    <property type="evidence" value="ECO:0007669"/>
    <property type="project" value="InterPro"/>
</dbReference>
<evidence type="ECO:0000259" key="11">
    <source>
        <dbReference type="PROSITE" id="PS51007"/>
    </source>
</evidence>
<dbReference type="InterPro" id="IPR004852">
    <property type="entry name" value="Di-haem_cyt_c_peroxidsae"/>
</dbReference>
<accession>A0A2K8UAI7</accession>
<evidence type="ECO:0000256" key="1">
    <source>
        <dbReference type="ARBA" id="ARBA00004418"/>
    </source>
</evidence>
<evidence type="ECO:0000256" key="2">
    <source>
        <dbReference type="ARBA" id="ARBA00022617"/>
    </source>
</evidence>
<feature type="domain" description="Cytochrome c" evidence="11">
    <location>
        <begin position="199"/>
        <end position="325"/>
    </location>
</feature>
<feature type="binding site" description="axial binding residue" evidence="9">
    <location>
        <position position="217"/>
    </location>
    <ligand>
        <name>heme c</name>
        <dbReference type="ChEBI" id="CHEBI:61717"/>
        <label>2</label>
    </ligand>
    <ligandPart>
        <name>Fe</name>
        <dbReference type="ChEBI" id="CHEBI:18248"/>
    </ligandPart>
</feature>
<dbReference type="GO" id="GO:0004130">
    <property type="term" value="F:cytochrome-c peroxidase activity"/>
    <property type="evidence" value="ECO:0007669"/>
    <property type="project" value="TreeGrafter"/>
</dbReference>
<comment type="PTM">
    <text evidence="8">Binds 2 heme groups per subunit.</text>
</comment>
<keyword evidence="3 9" id="KW-0479">Metal-binding</keyword>
<feature type="binding site" description="covalent" evidence="8">
    <location>
        <position position="69"/>
    </location>
    <ligand>
        <name>heme c</name>
        <dbReference type="ChEBI" id="CHEBI:61717"/>
        <label>1</label>
    </ligand>
</feature>
<name>A0A2K8UAI7_9GAMM</name>
<dbReference type="Pfam" id="PF03150">
    <property type="entry name" value="CCP_MauG"/>
    <property type="match status" value="1"/>
</dbReference>
<dbReference type="RefSeq" id="WP_100920288.1">
    <property type="nucleotide sequence ID" value="NZ_CP020370.1"/>
</dbReference>
<evidence type="ECO:0000256" key="7">
    <source>
        <dbReference type="ARBA" id="ARBA00023004"/>
    </source>
</evidence>
<evidence type="ECO:0000256" key="10">
    <source>
        <dbReference type="SAM" id="SignalP"/>
    </source>
</evidence>
<feature type="binding site" description="covalent" evidence="8">
    <location>
        <position position="216"/>
    </location>
    <ligand>
        <name>heme c</name>
        <dbReference type="ChEBI" id="CHEBI:61717"/>
        <label>2</label>
    </ligand>
</feature>
<evidence type="ECO:0000313" key="12">
    <source>
        <dbReference type="EMBL" id="AUB82565.1"/>
    </source>
</evidence>
<feature type="binding site" description="axial binding residue" evidence="9">
    <location>
        <position position="300"/>
    </location>
    <ligand>
        <name>heme c</name>
        <dbReference type="ChEBI" id="CHEBI:61717"/>
        <label>2</label>
    </ligand>
    <ligandPart>
        <name>Fe</name>
        <dbReference type="ChEBI" id="CHEBI:18248"/>
    </ligandPart>
</feature>
<comment type="cofactor">
    <cofactor evidence="8">
        <name>heme</name>
        <dbReference type="ChEBI" id="CHEBI:30413"/>
    </cofactor>
    <text evidence="8">Binds 2 heme groups.</text>
</comment>
<proteinExistence type="predicted"/>
<comment type="subcellular location">
    <subcellularLocation>
        <location evidence="1">Periplasm</location>
    </subcellularLocation>
</comment>
<evidence type="ECO:0000256" key="4">
    <source>
        <dbReference type="ARBA" id="ARBA00022729"/>
    </source>
</evidence>
<feature type="binding site" description="axial binding residue" evidence="9">
    <location>
        <position position="70"/>
    </location>
    <ligand>
        <name>heme c</name>
        <dbReference type="ChEBI" id="CHEBI:61717"/>
        <label>1</label>
    </ligand>
    <ligandPart>
        <name>Fe</name>
        <dbReference type="ChEBI" id="CHEBI:18248"/>
    </ligandPart>
</feature>
<evidence type="ECO:0000256" key="9">
    <source>
        <dbReference type="PIRSR" id="PIRSR000294-2"/>
    </source>
</evidence>
<evidence type="ECO:0000256" key="3">
    <source>
        <dbReference type="ARBA" id="ARBA00022723"/>
    </source>
</evidence>
<dbReference type="AlphaFoldDB" id="A0A2K8UAI7"/>
<evidence type="ECO:0000256" key="5">
    <source>
        <dbReference type="ARBA" id="ARBA00022764"/>
    </source>
</evidence>
<keyword evidence="6" id="KW-0560">Oxidoreductase</keyword>
<feature type="chain" id="PRO_5014745997" evidence="10">
    <location>
        <begin position="24"/>
        <end position="358"/>
    </location>
</feature>
<dbReference type="PANTHER" id="PTHR30600:SF7">
    <property type="entry name" value="CYTOCHROME C PEROXIDASE-RELATED"/>
    <property type="match status" value="1"/>
</dbReference>
<dbReference type="PANTHER" id="PTHR30600">
    <property type="entry name" value="CYTOCHROME C PEROXIDASE-RELATED"/>
    <property type="match status" value="1"/>
</dbReference>
<dbReference type="Gene3D" id="1.10.760.10">
    <property type="entry name" value="Cytochrome c-like domain"/>
    <property type="match status" value="2"/>
</dbReference>
<feature type="domain" description="Cytochrome c" evidence="11">
    <location>
        <begin position="44"/>
        <end position="149"/>
    </location>
</feature>
<dbReference type="InterPro" id="IPR051395">
    <property type="entry name" value="Cytochrome_c_Peroxidase/MauG"/>
</dbReference>
<feature type="binding site" description="covalent" evidence="8">
    <location>
        <position position="66"/>
    </location>
    <ligand>
        <name>heme c</name>
        <dbReference type="ChEBI" id="CHEBI:61717"/>
        <label>1</label>
    </ligand>
</feature>
<dbReference type="KEGG" id="tsy:THSYN_17515"/>
<dbReference type="InterPro" id="IPR036909">
    <property type="entry name" value="Cyt_c-like_dom_sf"/>
</dbReference>
<dbReference type="EMBL" id="CP020370">
    <property type="protein sequence ID" value="AUB82565.1"/>
    <property type="molecule type" value="Genomic_DNA"/>
</dbReference>
<reference evidence="12 13" key="1">
    <citation type="submission" date="2017-03" db="EMBL/GenBank/DDBJ databases">
        <title>Complete genome sequence of Candidatus 'Thiodictyon syntrophicum' sp. nov. strain Cad16T, a photolithoautotroph purple sulfur bacterium isolated from an alpine meromictic lake.</title>
        <authorList>
            <person name="Luedin S.M."/>
            <person name="Pothier J.F."/>
            <person name="Danza F."/>
            <person name="Storelli N."/>
            <person name="Wittwer M."/>
            <person name="Tonolla M."/>
        </authorList>
    </citation>
    <scope>NUCLEOTIDE SEQUENCE [LARGE SCALE GENOMIC DNA]</scope>
    <source>
        <strain evidence="12 13">Cad16T</strain>
    </source>
</reference>
<evidence type="ECO:0000256" key="8">
    <source>
        <dbReference type="PIRSR" id="PIRSR000294-1"/>
    </source>
</evidence>
<keyword evidence="7 9" id="KW-0408">Iron</keyword>
<feature type="binding site" description="covalent" evidence="8">
    <location>
        <position position="213"/>
    </location>
    <ligand>
        <name>heme c</name>
        <dbReference type="ChEBI" id="CHEBI:61717"/>
        <label>2</label>
    </ligand>
</feature>
<dbReference type="GO" id="GO:0042597">
    <property type="term" value="C:periplasmic space"/>
    <property type="evidence" value="ECO:0007669"/>
    <property type="project" value="UniProtKB-SubCell"/>
</dbReference>
<dbReference type="PROSITE" id="PS51007">
    <property type="entry name" value="CYTC"/>
    <property type="match status" value="2"/>
</dbReference>
<dbReference type="OrthoDB" id="9805202at2"/>
<keyword evidence="12" id="KW-0575">Peroxidase</keyword>
<dbReference type="GO" id="GO:0046872">
    <property type="term" value="F:metal ion binding"/>
    <property type="evidence" value="ECO:0007669"/>
    <property type="project" value="UniProtKB-KW"/>
</dbReference>
<dbReference type="SUPFAM" id="SSF46626">
    <property type="entry name" value="Cytochrome c"/>
    <property type="match status" value="2"/>
</dbReference>
<dbReference type="InterPro" id="IPR026259">
    <property type="entry name" value="MauG/Cytc_peroxidase"/>
</dbReference>
<dbReference type="GO" id="GO:0009055">
    <property type="term" value="F:electron transfer activity"/>
    <property type="evidence" value="ECO:0007669"/>
    <property type="project" value="InterPro"/>
</dbReference>
<keyword evidence="5" id="KW-0574">Periplasm</keyword>
<feature type="signal peptide" evidence="10">
    <location>
        <begin position="1"/>
        <end position="23"/>
    </location>
</feature>
<dbReference type="Proteomes" id="UP000232638">
    <property type="component" value="Chromosome"/>
</dbReference>
<keyword evidence="2 8" id="KW-0349">Heme</keyword>
<evidence type="ECO:0000313" key="13">
    <source>
        <dbReference type="Proteomes" id="UP000232638"/>
    </source>
</evidence>
<protein>
    <submittedName>
        <fullName evidence="12">Cytochrome-c peroxidase</fullName>
    </submittedName>
</protein>
<gene>
    <name evidence="12" type="ORF">THSYN_17515</name>
</gene>